<feature type="domain" description="YfjL-like N-terminal" evidence="2">
    <location>
        <begin position="1"/>
        <end position="85"/>
    </location>
</feature>
<evidence type="ECO:0000259" key="1">
    <source>
        <dbReference type="Pfam" id="PF24911"/>
    </source>
</evidence>
<proteinExistence type="predicted"/>
<sequence length="237" mass="27438">MKKWLFIIPALIITGFVLFGYNEFNGNFLSKQIAKSTLKSYLAEEYTDINYQFDKGFYDFKLDTYTFDVTFYEAQTNWTYTFEVGPKLIPTAIQTKTLHYDSKDEVISTLWSEQGSQYVKNLLADIPVGGTSYNIDVPKQFSQAGWSPTVDVPVAPSITIEFPLYKGESKETFFNHVQDIQKALNADGIRYDSVFVYMDEKFDNRDGKKEGYAPIYYERRYSLHFQANAKITLDDIQ</sequence>
<dbReference type="InterPro" id="IPR057359">
    <property type="entry name" value="YfjL_N"/>
</dbReference>
<reference evidence="3 4" key="1">
    <citation type="submission" date="2022-03" db="EMBL/GenBank/DDBJ databases">
        <authorList>
            <person name="Jo J.-H."/>
            <person name="Im W.-T."/>
        </authorList>
    </citation>
    <scope>NUCLEOTIDE SEQUENCE [LARGE SCALE GENOMIC DNA]</scope>
    <source>
        <strain evidence="3 4">MA9</strain>
    </source>
</reference>
<dbReference type="Pfam" id="PF25425">
    <property type="entry name" value="YfjL_N"/>
    <property type="match status" value="1"/>
</dbReference>
<dbReference type="RefSeq" id="WP_241367349.1">
    <property type="nucleotide sequence ID" value="NZ_JAKZFC010000001.1"/>
</dbReference>
<evidence type="ECO:0000259" key="2">
    <source>
        <dbReference type="Pfam" id="PF25425"/>
    </source>
</evidence>
<comment type="caution">
    <text evidence="3">The sequence shown here is derived from an EMBL/GenBank/DDBJ whole genome shotgun (WGS) entry which is preliminary data.</text>
</comment>
<keyword evidence="4" id="KW-1185">Reference proteome</keyword>
<evidence type="ECO:0000313" key="3">
    <source>
        <dbReference type="EMBL" id="MCH7320326.1"/>
    </source>
</evidence>
<dbReference type="InterPro" id="IPR056905">
    <property type="entry name" value="YfjL_C"/>
</dbReference>
<protein>
    <submittedName>
        <fullName evidence="3">DUF3139 domain-containing protein</fullName>
    </submittedName>
</protein>
<name>A0ABS9U7K0_9BACL</name>
<dbReference type="EMBL" id="JAKZFC010000001">
    <property type="protein sequence ID" value="MCH7320326.1"/>
    <property type="molecule type" value="Genomic_DNA"/>
</dbReference>
<evidence type="ECO:0000313" key="4">
    <source>
        <dbReference type="Proteomes" id="UP001316087"/>
    </source>
</evidence>
<feature type="domain" description="YfjL-like C-terminal" evidence="1">
    <location>
        <begin position="115"/>
        <end position="237"/>
    </location>
</feature>
<accession>A0ABS9U7K0</accession>
<gene>
    <name evidence="3" type="ORF">LZ480_00380</name>
</gene>
<dbReference type="Proteomes" id="UP001316087">
    <property type="component" value="Unassembled WGS sequence"/>
</dbReference>
<dbReference type="Pfam" id="PF24911">
    <property type="entry name" value="YfjL_C"/>
    <property type="match status" value="1"/>
</dbReference>
<organism evidence="3 4">
    <name type="scientific">Solibacillus palustris</name>
    <dbReference type="NCBI Taxonomy" id="2908203"/>
    <lineage>
        <taxon>Bacteria</taxon>
        <taxon>Bacillati</taxon>
        <taxon>Bacillota</taxon>
        <taxon>Bacilli</taxon>
        <taxon>Bacillales</taxon>
        <taxon>Caryophanaceae</taxon>
        <taxon>Solibacillus</taxon>
    </lineage>
</organism>